<dbReference type="Gene3D" id="1.10.472.170">
    <property type="match status" value="1"/>
</dbReference>
<sequence length="356" mass="39322">MDEQKTRNTPGTPGKEPSDSHSECAECSGKLTTDDTRGEVYCLQCGCVAQDYLADYEHPANHAYDPAAGSNPGRGKLATGGAKLGTVDGLGIPLSRDKRRLYGRLGKIQQNLDRKKWSEETNRVVEKAMEMVRNKLPYPNEELIERYRSLLMGTLSSCRSSDSALFKSGSQWNAAAAALACMNQGSDKPALYRRIKEHARDRGLSSKQAKALRRRTMQVWALVSLHNPAYDGYKAKREPLPFVVPHEYSGSLPELFQPQIEDWLDRRRTSLQMARVKVPEVGGIDRCISKVLDDPKAIGLSGGELLEPVLDAILLVLADEANPALSRAKIAEQAGLSSSTRKYTRRVHTLLAEDEG</sequence>
<organism evidence="2">
    <name type="scientific">marine metagenome</name>
    <dbReference type="NCBI Taxonomy" id="408172"/>
    <lineage>
        <taxon>unclassified sequences</taxon>
        <taxon>metagenomes</taxon>
        <taxon>ecological metagenomes</taxon>
    </lineage>
</organism>
<protein>
    <recommendedName>
        <fullName evidence="3">TFIIB-type domain-containing protein</fullName>
    </recommendedName>
</protein>
<dbReference type="AlphaFoldDB" id="A0A382EKU9"/>
<dbReference type="EMBL" id="UINC01044884">
    <property type="protein sequence ID" value="SVB50942.1"/>
    <property type="molecule type" value="Genomic_DNA"/>
</dbReference>
<gene>
    <name evidence="2" type="ORF">METZ01_LOCUS203796</name>
</gene>
<evidence type="ECO:0008006" key="3">
    <source>
        <dbReference type="Google" id="ProtNLM"/>
    </source>
</evidence>
<feature type="region of interest" description="Disordered" evidence="1">
    <location>
        <begin position="1"/>
        <end position="28"/>
    </location>
</feature>
<proteinExistence type="predicted"/>
<name>A0A382EKU9_9ZZZZ</name>
<accession>A0A382EKU9</accession>
<evidence type="ECO:0000256" key="1">
    <source>
        <dbReference type="SAM" id="MobiDB-lite"/>
    </source>
</evidence>
<reference evidence="2" key="1">
    <citation type="submission" date="2018-05" db="EMBL/GenBank/DDBJ databases">
        <authorList>
            <person name="Lanie J.A."/>
            <person name="Ng W.-L."/>
            <person name="Kazmierczak K.M."/>
            <person name="Andrzejewski T.M."/>
            <person name="Davidsen T.M."/>
            <person name="Wayne K.J."/>
            <person name="Tettelin H."/>
            <person name="Glass J.I."/>
            <person name="Rusch D."/>
            <person name="Podicherti R."/>
            <person name="Tsui H.-C.T."/>
            <person name="Winkler M.E."/>
        </authorList>
    </citation>
    <scope>NUCLEOTIDE SEQUENCE</scope>
</reference>
<dbReference type="SUPFAM" id="SSF57783">
    <property type="entry name" value="Zinc beta-ribbon"/>
    <property type="match status" value="1"/>
</dbReference>
<evidence type="ECO:0000313" key="2">
    <source>
        <dbReference type="EMBL" id="SVB50942.1"/>
    </source>
</evidence>